<keyword evidence="2" id="KW-1185">Reference proteome</keyword>
<proteinExistence type="predicted"/>
<dbReference type="EMBL" id="BJHV01000001">
    <property type="protein sequence ID" value="GDY43356.1"/>
    <property type="molecule type" value="Genomic_DNA"/>
</dbReference>
<dbReference type="AlphaFoldDB" id="A0A4D4K9D0"/>
<accession>A0A4D4K9D0</accession>
<name>A0A4D4K9D0_9ACTN</name>
<gene>
    <name evidence="1" type="ORF">SANT12839_042380</name>
</gene>
<dbReference type="Proteomes" id="UP000299290">
    <property type="component" value="Unassembled WGS sequence"/>
</dbReference>
<evidence type="ECO:0000313" key="1">
    <source>
        <dbReference type="EMBL" id="GDY43356.1"/>
    </source>
</evidence>
<evidence type="ECO:0000313" key="2">
    <source>
        <dbReference type="Proteomes" id="UP000299290"/>
    </source>
</evidence>
<organism evidence="1 2">
    <name type="scientific">Streptomyces antimycoticus</name>
    <dbReference type="NCBI Taxonomy" id="68175"/>
    <lineage>
        <taxon>Bacteria</taxon>
        <taxon>Bacillati</taxon>
        <taxon>Actinomycetota</taxon>
        <taxon>Actinomycetes</taxon>
        <taxon>Kitasatosporales</taxon>
        <taxon>Streptomycetaceae</taxon>
        <taxon>Streptomyces</taxon>
        <taxon>Streptomyces violaceusniger group</taxon>
    </lineage>
</organism>
<sequence>MGEQRKVKALFVVPGPAGVAVRDRLRVSETDAAWMTSVPNTVRRTRLSNCPGNRTHCRSVLRNGLSVRSPVTSL</sequence>
<reference evidence="1 2" key="1">
    <citation type="journal article" date="2020" name="Int. J. Syst. Evol. Microbiol.">
        <title>Reclassification of Streptomyces castelarensis and Streptomyces sporoclivatus as later heterotypic synonyms of Streptomyces antimycoticus.</title>
        <authorList>
            <person name="Komaki H."/>
            <person name="Tamura T."/>
        </authorList>
    </citation>
    <scope>NUCLEOTIDE SEQUENCE [LARGE SCALE GENOMIC DNA]</scope>
    <source>
        <strain evidence="1 2">NBRC 12839</strain>
    </source>
</reference>
<comment type="caution">
    <text evidence="1">The sequence shown here is derived from an EMBL/GenBank/DDBJ whole genome shotgun (WGS) entry which is preliminary data.</text>
</comment>
<protein>
    <submittedName>
        <fullName evidence="1">Uncharacterized protein</fullName>
    </submittedName>
</protein>